<comment type="similarity">
    <text evidence="1">Belongs to the membrane fusion protein (MFP) (TC 8.A.1) family.</text>
</comment>
<reference evidence="9 10" key="1">
    <citation type="submission" date="2023-10" db="EMBL/GenBank/DDBJ databases">
        <title>Noviherbaspirillum sp. CPCC 100848 genome assembly.</title>
        <authorList>
            <person name="Li X.Y."/>
            <person name="Fang X.M."/>
        </authorList>
    </citation>
    <scope>NUCLEOTIDE SEQUENCE [LARGE SCALE GENOMIC DNA]</scope>
    <source>
        <strain evidence="9 10">CPCC 100848</strain>
    </source>
</reference>
<evidence type="ECO:0000259" key="7">
    <source>
        <dbReference type="Pfam" id="PF25954"/>
    </source>
</evidence>
<evidence type="ECO:0000259" key="4">
    <source>
        <dbReference type="Pfam" id="PF19335"/>
    </source>
</evidence>
<evidence type="ECO:0000259" key="5">
    <source>
        <dbReference type="Pfam" id="PF25869"/>
    </source>
</evidence>
<keyword evidence="10" id="KW-1185">Reference proteome</keyword>
<dbReference type="InterPro" id="IPR021647">
    <property type="entry name" value="CusF_Ec"/>
</dbReference>
<dbReference type="Gene3D" id="2.40.30.170">
    <property type="match status" value="1"/>
</dbReference>
<feature type="domain" description="CusB-like three alpha-helical bundle" evidence="5">
    <location>
        <begin position="180"/>
        <end position="231"/>
    </location>
</feature>
<dbReference type="Gene3D" id="2.40.420.20">
    <property type="match status" value="1"/>
</dbReference>
<dbReference type="Pfam" id="PF25954">
    <property type="entry name" value="Beta-barrel_RND_2"/>
    <property type="match status" value="1"/>
</dbReference>
<dbReference type="PANTHER" id="PTHR30097">
    <property type="entry name" value="CATION EFFLUX SYSTEM PROTEIN CUSB"/>
    <property type="match status" value="1"/>
</dbReference>
<dbReference type="InterPro" id="IPR051909">
    <property type="entry name" value="MFP_Cation_Efflux"/>
</dbReference>
<accession>A0ABU6JGQ5</accession>
<dbReference type="Pfam" id="PF25919">
    <property type="entry name" value="BSH_CusB"/>
    <property type="match status" value="1"/>
</dbReference>
<dbReference type="NCBIfam" id="TIGR01730">
    <property type="entry name" value="RND_mfp"/>
    <property type="match status" value="1"/>
</dbReference>
<feature type="domain" description="CusB-like beta-barrel" evidence="7">
    <location>
        <begin position="268"/>
        <end position="345"/>
    </location>
</feature>
<evidence type="ECO:0000313" key="9">
    <source>
        <dbReference type="EMBL" id="MEC4722858.1"/>
    </source>
</evidence>
<gene>
    <name evidence="9" type="ORF">RY831_27235</name>
</gene>
<feature type="domain" description="CusB-like barrel-sandwich hybrid" evidence="6">
    <location>
        <begin position="145"/>
        <end position="264"/>
    </location>
</feature>
<dbReference type="Gene3D" id="2.40.50.100">
    <property type="match status" value="1"/>
</dbReference>
<evidence type="ECO:0000313" key="10">
    <source>
        <dbReference type="Proteomes" id="UP001352263"/>
    </source>
</evidence>
<proteinExistence type="inferred from homology"/>
<name>A0ABU6JGQ5_9BURK</name>
<dbReference type="InterPro" id="IPR058649">
    <property type="entry name" value="CzcB_C"/>
</dbReference>
<dbReference type="SUPFAM" id="SSF111369">
    <property type="entry name" value="HlyD-like secretion proteins"/>
    <property type="match status" value="1"/>
</dbReference>
<feature type="region of interest" description="Disordered" evidence="3">
    <location>
        <begin position="516"/>
        <end position="538"/>
    </location>
</feature>
<protein>
    <submittedName>
        <fullName evidence="9">Efflux RND transporter periplasmic adaptor subunit</fullName>
    </submittedName>
</protein>
<dbReference type="Pfam" id="PF19335">
    <property type="entry name" value="HMBD"/>
    <property type="match status" value="1"/>
</dbReference>
<sequence length="538" mass="56206">MKAKAIVLALVAVGVVGAGGYGLYSAGIDQGLKLAAPAQGGTAPAGAAGGTSGGGLVDSATGKKVLYWHDPMVPGQKFDKPGKSPFMDMQLVPVYAEDAGDEGSVSINPRIQQNLGIRTAEVTKANLAAALEAVGSVAYNERDLVMVQARSNGFVERLYVRAPLDAVRKSQPLVQLYVPDWVAAQEEYLSVKRMNGTGAEAFVDAARQRMRLAGMTDDHIRLVETTGKVQARMTLTAPVSGVVAELSVREGMTVMSGAPLFRINGLSTVWVNAEVPENVAAQVRPGNVVEARTPSLPGTVFKGKVSAILPEVDPTTRTLKARVELANSGSQLVPGMFATVNFTPHTRQDVLTVPSEAVIATGKRSVVMIAQGDGRFAPVDVEVGIEVDGKTEIRKGLEAGQKVVVSGQFLIDSEASLKGTITRLGEVPAAAEGDKGGDQLHRGQGKVEVIDKDEIVLSHEPIPSLQWGEMTMGFKLPPQGLPKGIAEGDSVTFEIRPRKDGTYEVTSIGPLGASAASGAKGEMKGGMSMPAAPAGAVK</sequence>
<organism evidence="9 10">
    <name type="scientific">Noviherbaspirillum album</name>
    <dbReference type="NCBI Taxonomy" id="3080276"/>
    <lineage>
        <taxon>Bacteria</taxon>
        <taxon>Pseudomonadati</taxon>
        <taxon>Pseudomonadota</taxon>
        <taxon>Betaproteobacteria</taxon>
        <taxon>Burkholderiales</taxon>
        <taxon>Oxalobacteraceae</taxon>
        <taxon>Noviherbaspirillum</taxon>
    </lineage>
</organism>
<dbReference type="InterPro" id="IPR058791">
    <property type="entry name" value="3HB_CusB"/>
</dbReference>
<dbReference type="Pfam" id="PF25869">
    <property type="entry name" value="3HB_CusB"/>
    <property type="match status" value="1"/>
</dbReference>
<dbReference type="Proteomes" id="UP001352263">
    <property type="component" value="Unassembled WGS sequence"/>
</dbReference>
<dbReference type="EMBL" id="JAWIIV010000038">
    <property type="protein sequence ID" value="MEC4722858.1"/>
    <property type="molecule type" value="Genomic_DNA"/>
</dbReference>
<feature type="compositionally biased region" description="Low complexity" evidence="3">
    <location>
        <begin position="525"/>
        <end position="538"/>
    </location>
</feature>
<feature type="domain" description="CzcB-like C-terminal circularly permuted SH3-like" evidence="8">
    <location>
        <begin position="351"/>
        <end position="411"/>
    </location>
</feature>
<dbReference type="Gene3D" id="2.40.50.320">
    <property type="entry name" value="Copper binding periplasmic protein CusF"/>
    <property type="match status" value="1"/>
</dbReference>
<evidence type="ECO:0000256" key="2">
    <source>
        <dbReference type="ARBA" id="ARBA00022448"/>
    </source>
</evidence>
<dbReference type="InterPro" id="IPR045800">
    <property type="entry name" value="HMBD"/>
</dbReference>
<dbReference type="InterPro" id="IPR058792">
    <property type="entry name" value="Beta-barrel_RND_2"/>
</dbReference>
<feature type="domain" description="Heavy metal binding" evidence="4">
    <location>
        <begin position="67"/>
        <end position="94"/>
    </location>
</feature>
<dbReference type="InterPro" id="IPR042230">
    <property type="entry name" value="CusF_sf"/>
</dbReference>
<dbReference type="RefSeq" id="WP_151639341.1">
    <property type="nucleotide sequence ID" value="NZ_JAWIIV010000038.1"/>
</dbReference>
<dbReference type="InterPro" id="IPR058790">
    <property type="entry name" value="BSH_CusB"/>
</dbReference>
<evidence type="ECO:0000259" key="8">
    <source>
        <dbReference type="Pfam" id="PF25975"/>
    </source>
</evidence>
<evidence type="ECO:0000256" key="3">
    <source>
        <dbReference type="SAM" id="MobiDB-lite"/>
    </source>
</evidence>
<dbReference type="Pfam" id="PF25975">
    <property type="entry name" value="CzcB_C"/>
    <property type="match status" value="1"/>
</dbReference>
<dbReference type="Pfam" id="PF11604">
    <property type="entry name" value="CusF_Ec"/>
    <property type="match status" value="1"/>
</dbReference>
<evidence type="ECO:0000256" key="1">
    <source>
        <dbReference type="ARBA" id="ARBA00009477"/>
    </source>
</evidence>
<dbReference type="PANTHER" id="PTHR30097:SF15">
    <property type="entry name" value="CATION EFFLUX SYSTEM PROTEIN CUSB"/>
    <property type="match status" value="1"/>
</dbReference>
<keyword evidence="2" id="KW-0813">Transport</keyword>
<comment type="caution">
    <text evidence="9">The sequence shown here is derived from an EMBL/GenBank/DDBJ whole genome shotgun (WGS) entry which is preliminary data.</text>
</comment>
<evidence type="ECO:0000259" key="6">
    <source>
        <dbReference type="Pfam" id="PF25919"/>
    </source>
</evidence>
<dbReference type="Gene3D" id="6.10.140.730">
    <property type="match status" value="1"/>
</dbReference>
<dbReference type="InterPro" id="IPR006143">
    <property type="entry name" value="RND_pump_MFP"/>
</dbReference>